<evidence type="ECO:0000256" key="1">
    <source>
        <dbReference type="ARBA" id="ARBA00022448"/>
    </source>
</evidence>
<keyword evidence="1" id="KW-0813">Transport</keyword>
<reference evidence="12 13" key="1">
    <citation type="submission" date="2018-11" db="EMBL/GenBank/DDBJ databases">
        <title>Mesobaculum littorinae gen. nov., sp. nov., isolated from Littorina scabra that represents a novel genus of the order Rhodobacteraceae.</title>
        <authorList>
            <person name="Li F."/>
        </authorList>
    </citation>
    <scope>NUCLEOTIDE SEQUENCE [LARGE SCALE GENOMIC DNA]</scope>
    <source>
        <strain evidence="12 13">M0103</strain>
    </source>
</reference>
<dbReference type="GO" id="GO:0016887">
    <property type="term" value="F:ATP hydrolysis activity"/>
    <property type="evidence" value="ECO:0007669"/>
    <property type="project" value="InterPro"/>
</dbReference>
<sequence>MTALVETKGLSVRYGGATALDRVDFRIDRGEIVTIVGPNGSGKSTLLRALLGGVRPSAGSICRAPDLRIGYVPQRLVLDPTLPLTVTRFLSLSRRVTRGAARAALETAGVPGTGSRQMSQLSGGQFQRVMLARAILETPDLLILDEATAGLDQPGSAAFYRRIEEVRAETGCAVLMVSHDLHVVMSASDRVVCLNGHVCCEGAPDVVAEAPVYRALFGEGTQGALALYRHRHDHRHDGRDTPHSHDGHTHGRGRPHDHGQGDQGQDDHGQAHRDDGPDGGVPAAAISSATRDGEGAPRSGDPDGCRRVAAAGKVS</sequence>
<keyword evidence="4" id="KW-0862">Zinc</keyword>
<dbReference type="InterPro" id="IPR003593">
    <property type="entry name" value="AAA+_ATPase"/>
</dbReference>
<evidence type="ECO:0000256" key="3">
    <source>
        <dbReference type="ARBA" id="ARBA00022741"/>
    </source>
</evidence>
<keyword evidence="5 12" id="KW-0067">ATP-binding</keyword>
<keyword evidence="7" id="KW-1278">Translocase</keyword>
<dbReference type="PANTHER" id="PTHR42734:SF9">
    <property type="entry name" value="ZINC IMPORT ATP-BINDING PROTEIN ZNUC"/>
    <property type="match status" value="1"/>
</dbReference>
<evidence type="ECO:0000256" key="9">
    <source>
        <dbReference type="ARBA" id="ARBA00023136"/>
    </source>
</evidence>
<proteinExistence type="predicted"/>
<keyword evidence="9" id="KW-0472">Membrane</keyword>
<dbReference type="InterPro" id="IPR017871">
    <property type="entry name" value="ABC_transporter-like_CS"/>
</dbReference>
<evidence type="ECO:0000313" key="12">
    <source>
        <dbReference type="EMBL" id="RVV97906.1"/>
    </source>
</evidence>
<dbReference type="InterPro" id="IPR003439">
    <property type="entry name" value="ABC_transporter-like_ATP-bd"/>
</dbReference>
<keyword evidence="2" id="KW-1003">Cell membrane</keyword>
<dbReference type="InterPro" id="IPR027417">
    <property type="entry name" value="P-loop_NTPase"/>
</dbReference>
<dbReference type="AlphaFoldDB" id="A0A438AGR9"/>
<dbReference type="Proteomes" id="UP000285908">
    <property type="component" value="Unassembled WGS sequence"/>
</dbReference>
<keyword evidence="8" id="KW-0406">Ion transport</keyword>
<evidence type="ECO:0000256" key="6">
    <source>
        <dbReference type="ARBA" id="ARBA00022906"/>
    </source>
</evidence>
<feature type="domain" description="ABC transporter" evidence="11">
    <location>
        <begin position="5"/>
        <end position="220"/>
    </location>
</feature>
<dbReference type="PANTHER" id="PTHR42734">
    <property type="entry name" value="METAL TRANSPORT SYSTEM ATP-BINDING PROTEIN TM_0124-RELATED"/>
    <property type="match status" value="1"/>
</dbReference>
<evidence type="ECO:0000259" key="11">
    <source>
        <dbReference type="PROSITE" id="PS50893"/>
    </source>
</evidence>
<dbReference type="PROSITE" id="PS00211">
    <property type="entry name" value="ABC_TRANSPORTER_1"/>
    <property type="match status" value="1"/>
</dbReference>
<dbReference type="OrthoDB" id="9806726at2"/>
<protein>
    <submittedName>
        <fullName evidence="12">ATP-binding cassette domain-containing protein</fullName>
    </submittedName>
</protein>
<keyword evidence="3" id="KW-0547">Nucleotide-binding</keyword>
<evidence type="ECO:0000256" key="4">
    <source>
        <dbReference type="ARBA" id="ARBA00022833"/>
    </source>
</evidence>
<dbReference type="GO" id="GO:0005524">
    <property type="term" value="F:ATP binding"/>
    <property type="evidence" value="ECO:0007669"/>
    <property type="project" value="UniProtKB-KW"/>
</dbReference>
<keyword evidence="13" id="KW-1185">Reference proteome</keyword>
<evidence type="ECO:0000256" key="5">
    <source>
        <dbReference type="ARBA" id="ARBA00022840"/>
    </source>
</evidence>
<dbReference type="Gene3D" id="3.40.50.300">
    <property type="entry name" value="P-loop containing nucleotide triphosphate hydrolases"/>
    <property type="match status" value="1"/>
</dbReference>
<dbReference type="GO" id="GO:0006829">
    <property type="term" value="P:zinc ion transport"/>
    <property type="evidence" value="ECO:0007669"/>
    <property type="project" value="UniProtKB-KW"/>
</dbReference>
<evidence type="ECO:0000256" key="10">
    <source>
        <dbReference type="SAM" id="MobiDB-lite"/>
    </source>
</evidence>
<dbReference type="EMBL" id="RQXX01000003">
    <property type="protein sequence ID" value="RVV97906.1"/>
    <property type="molecule type" value="Genomic_DNA"/>
</dbReference>
<dbReference type="InterPro" id="IPR050153">
    <property type="entry name" value="Metal_Ion_Import_ABC"/>
</dbReference>
<dbReference type="SMART" id="SM00382">
    <property type="entry name" value="AAA"/>
    <property type="match status" value="1"/>
</dbReference>
<dbReference type="SUPFAM" id="SSF52540">
    <property type="entry name" value="P-loop containing nucleoside triphosphate hydrolases"/>
    <property type="match status" value="1"/>
</dbReference>
<accession>A0A438AGR9</accession>
<dbReference type="PROSITE" id="PS50893">
    <property type="entry name" value="ABC_TRANSPORTER_2"/>
    <property type="match status" value="1"/>
</dbReference>
<feature type="region of interest" description="Disordered" evidence="10">
    <location>
        <begin position="233"/>
        <end position="315"/>
    </location>
</feature>
<feature type="compositionally biased region" description="Basic and acidic residues" evidence="10">
    <location>
        <begin position="291"/>
        <end position="306"/>
    </location>
</feature>
<evidence type="ECO:0000256" key="8">
    <source>
        <dbReference type="ARBA" id="ARBA00023065"/>
    </source>
</evidence>
<dbReference type="Pfam" id="PF00005">
    <property type="entry name" value="ABC_tran"/>
    <property type="match status" value="1"/>
</dbReference>
<comment type="caution">
    <text evidence="12">The sequence shown here is derived from an EMBL/GenBank/DDBJ whole genome shotgun (WGS) entry which is preliminary data.</text>
</comment>
<dbReference type="GO" id="GO:0010043">
    <property type="term" value="P:response to zinc ion"/>
    <property type="evidence" value="ECO:0007669"/>
    <property type="project" value="TreeGrafter"/>
</dbReference>
<evidence type="ECO:0000313" key="13">
    <source>
        <dbReference type="Proteomes" id="UP000285908"/>
    </source>
</evidence>
<name>A0A438AGR9_9RHOB</name>
<evidence type="ECO:0000256" key="2">
    <source>
        <dbReference type="ARBA" id="ARBA00022475"/>
    </source>
</evidence>
<evidence type="ECO:0000256" key="7">
    <source>
        <dbReference type="ARBA" id="ARBA00022967"/>
    </source>
</evidence>
<gene>
    <name evidence="12" type="ORF">EKE94_10560</name>
</gene>
<feature type="compositionally biased region" description="Basic and acidic residues" evidence="10">
    <location>
        <begin position="235"/>
        <end position="276"/>
    </location>
</feature>
<keyword evidence="6" id="KW-0864">Zinc transport</keyword>
<organism evidence="12 13">
    <name type="scientific">Mesobaculum littorinae</name>
    <dbReference type="NCBI Taxonomy" id="2486419"/>
    <lineage>
        <taxon>Bacteria</taxon>
        <taxon>Pseudomonadati</taxon>
        <taxon>Pseudomonadota</taxon>
        <taxon>Alphaproteobacteria</taxon>
        <taxon>Rhodobacterales</taxon>
        <taxon>Roseobacteraceae</taxon>
        <taxon>Mesobaculum</taxon>
    </lineage>
</organism>